<dbReference type="PANTHER" id="PTHR46929:SF33">
    <property type="entry name" value="L10-INTERACTING MYB DOMAIN-CONTAINING PROTEIN-LIKE ISOFORM X1"/>
    <property type="match status" value="1"/>
</dbReference>
<dbReference type="Pfam" id="PF24769">
    <property type="entry name" value="At2g29880_C"/>
    <property type="match status" value="1"/>
</dbReference>
<dbReference type="PANTHER" id="PTHR46929">
    <property type="entry name" value="EXPRESSED PROTEIN"/>
    <property type="match status" value="1"/>
</dbReference>
<evidence type="ECO:0000313" key="3">
    <source>
        <dbReference type="EMBL" id="KAF5739487.1"/>
    </source>
</evidence>
<evidence type="ECO:0008006" key="5">
    <source>
        <dbReference type="Google" id="ProtNLM"/>
    </source>
</evidence>
<organism evidence="3 4">
    <name type="scientific">Tripterygium wilfordii</name>
    <name type="common">Thunder God vine</name>
    <dbReference type="NCBI Taxonomy" id="458696"/>
    <lineage>
        <taxon>Eukaryota</taxon>
        <taxon>Viridiplantae</taxon>
        <taxon>Streptophyta</taxon>
        <taxon>Embryophyta</taxon>
        <taxon>Tracheophyta</taxon>
        <taxon>Spermatophyta</taxon>
        <taxon>Magnoliopsida</taxon>
        <taxon>eudicotyledons</taxon>
        <taxon>Gunneridae</taxon>
        <taxon>Pentapetalae</taxon>
        <taxon>rosids</taxon>
        <taxon>fabids</taxon>
        <taxon>Celastrales</taxon>
        <taxon>Celastraceae</taxon>
        <taxon>Tripterygium</taxon>
    </lineage>
</organism>
<dbReference type="InterPro" id="IPR056253">
    <property type="entry name" value="At2g29880-like_C"/>
</dbReference>
<evidence type="ECO:0000313" key="4">
    <source>
        <dbReference type="Proteomes" id="UP000593562"/>
    </source>
</evidence>
<dbReference type="Pfam" id="PF12776">
    <property type="entry name" value="Myb_DNA-bind_3"/>
    <property type="match status" value="1"/>
</dbReference>
<accession>A0A7J7CZH3</accession>
<protein>
    <recommendedName>
        <fullName evidence="5">Myb/SANT-like domain-containing protein</fullName>
    </recommendedName>
</protein>
<evidence type="ECO:0000259" key="1">
    <source>
        <dbReference type="Pfam" id="PF12776"/>
    </source>
</evidence>
<gene>
    <name evidence="3" type="ORF">HS088_TW12G00693</name>
</gene>
<sequence>MVTPKFIEAQLLLDLTVKGVKLTELDAPDFEMRESPDCSHYHLYALSNLYSMQQGERESVIFMLHDQSSRDIFLLVAPRRNRALTNFSDLCLIYAYTTADGRFSLSSHDIDFDDDIKGAHPDACSYRRKKLLNYEELGLIYGNAIIDDGHMHRDKNFEKGNLQIKIGGEDTQCHPDDDYSKTYWTPSSDRYFIDLMLEEVHRGSKIDTSFNIQAWIDMALLVRERFGLPHDKDLLRSRHKHFRNLYYDMKNLLYQRGSSWDETRQLIAAYDDVCDAYFKEHPDAIKYRDRNMAVYNDLCAIYDDTTPFKRSSCPDLESEIDNNALDVGINDIFQDLQDLVAEFEIPDCRKKRKSATSSTSACSTKSQRCNKRVLRRTRNSNPHVGKLLVPKEEGKDFTSIVTPELGANPHMVKLLVAKEEGKDYIPIETIVDALQVLPGMNDELFLEACKLLENEKKIKMFVAMDVNQRTKWLLKKLQRQLH</sequence>
<dbReference type="AlphaFoldDB" id="A0A7J7CZH3"/>
<proteinExistence type="predicted"/>
<dbReference type="FunCoup" id="A0A7J7CZH3">
    <property type="interactions" value="1197"/>
</dbReference>
<comment type="caution">
    <text evidence="3">The sequence shown here is derived from an EMBL/GenBank/DDBJ whole genome shotgun (WGS) entry which is preliminary data.</text>
</comment>
<feature type="domain" description="Myb/SANT-like" evidence="1">
    <location>
        <begin position="183"/>
        <end position="277"/>
    </location>
</feature>
<dbReference type="InterPro" id="IPR024752">
    <property type="entry name" value="Myb/SANT-like_dom"/>
</dbReference>
<dbReference type="EMBL" id="JAAARO010000012">
    <property type="protein sequence ID" value="KAF5739487.1"/>
    <property type="molecule type" value="Genomic_DNA"/>
</dbReference>
<evidence type="ECO:0000259" key="2">
    <source>
        <dbReference type="Pfam" id="PF24769"/>
    </source>
</evidence>
<dbReference type="Proteomes" id="UP000593562">
    <property type="component" value="Unassembled WGS sequence"/>
</dbReference>
<feature type="domain" description="At2g29880-like C-terminal" evidence="2">
    <location>
        <begin position="430"/>
        <end position="473"/>
    </location>
</feature>
<dbReference type="InParanoid" id="A0A7J7CZH3"/>
<keyword evidence="4" id="KW-1185">Reference proteome</keyword>
<reference evidence="3 4" key="1">
    <citation type="journal article" date="2020" name="Nat. Commun.">
        <title>Genome of Tripterygium wilfordii and identification of cytochrome P450 involved in triptolide biosynthesis.</title>
        <authorList>
            <person name="Tu L."/>
            <person name="Su P."/>
            <person name="Zhang Z."/>
            <person name="Gao L."/>
            <person name="Wang J."/>
            <person name="Hu T."/>
            <person name="Zhou J."/>
            <person name="Zhang Y."/>
            <person name="Zhao Y."/>
            <person name="Liu Y."/>
            <person name="Song Y."/>
            <person name="Tong Y."/>
            <person name="Lu Y."/>
            <person name="Yang J."/>
            <person name="Xu C."/>
            <person name="Jia M."/>
            <person name="Peters R.J."/>
            <person name="Huang L."/>
            <person name="Gao W."/>
        </authorList>
    </citation>
    <scope>NUCLEOTIDE SEQUENCE [LARGE SCALE GENOMIC DNA]</scope>
    <source>
        <strain evidence="4">cv. XIE 37</strain>
        <tissue evidence="3">Leaf</tissue>
    </source>
</reference>
<name>A0A7J7CZH3_TRIWF</name>